<sequence>WNCSTASRASTRTRWCGTAPRWRAMHRTVDGTLRPLEGQIERQRRDQANQNDVRIQT</sequence>
<feature type="non-terminal residue" evidence="2">
    <location>
        <position position="57"/>
    </location>
</feature>
<reference evidence="2" key="1">
    <citation type="submission" date="2020-02" db="EMBL/GenBank/DDBJ databases">
        <authorList>
            <person name="Meier V. D."/>
        </authorList>
    </citation>
    <scope>NUCLEOTIDE SEQUENCE</scope>
    <source>
        <strain evidence="2">AVDCRST_MAG08</strain>
    </source>
</reference>
<gene>
    <name evidence="2" type="ORF">AVDCRST_MAG08-174</name>
</gene>
<name>A0A6J4H3B6_9PROT</name>
<dbReference type="EMBL" id="CADCTG010000020">
    <property type="protein sequence ID" value="CAA9212205.1"/>
    <property type="molecule type" value="Genomic_DNA"/>
</dbReference>
<proteinExistence type="predicted"/>
<feature type="non-terminal residue" evidence="2">
    <location>
        <position position="1"/>
    </location>
</feature>
<dbReference type="AlphaFoldDB" id="A0A6J4H3B6"/>
<organism evidence="2">
    <name type="scientific">uncultured Acetobacteraceae bacterium</name>
    <dbReference type="NCBI Taxonomy" id="169975"/>
    <lineage>
        <taxon>Bacteria</taxon>
        <taxon>Pseudomonadati</taxon>
        <taxon>Pseudomonadota</taxon>
        <taxon>Alphaproteobacteria</taxon>
        <taxon>Acetobacterales</taxon>
        <taxon>Acetobacteraceae</taxon>
        <taxon>environmental samples</taxon>
    </lineage>
</organism>
<feature type="compositionally biased region" description="Polar residues" evidence="1">
    <location>
        <begin position="48"/>
        <end position="57"/>
    </location>
</feature>
<feature type="region of interest" description="Disordered" evidence="1">
    <location>
        <begin position="36"/>
        <end position="57"/>
    </location>
</feature>
<protein>
    <submittedName>
        <fullName evidence="2">Uncharacterized protein</fullName>
    </submittedName>
</protein>
<accession>A0A6J4H3B6</accession>
<evidence type="ECO:0000256" key="1">
    <source>
        <dbReference type="SAM" id="MobiDB-lite"/>
    </source>
</evidence>
<evidence type="ECO:0000313" key="2">
    <source>
        <dbReference type="EMBL" id="CAA9212205.1"/>
    </source>
</evidence>